<dbReference type="Pfam" id="PF00106">
    <property type="entry name" value="adh_short"/>
    <property type="match status" value="1"/>
</dbReference>
<reference evidence="1 2" key="1">
    <citation type="journal article" date="2015" name="Sci. Rep.">
        <title>Chromosome-level genome map provides insights into diverse defense mechanisms in the medicinal fungus Ganoderma sinense.</title>
        <authorList>
            <person name="Zhu Y."/>
            <person name="Xu J."/>
            <person name="Sun C."/>
            <person name="Zhou S."/>
            <person name="Xu H."/>
            <person name="Nelson D.R."/>
            <person name="Qian J."/>
            <person name="Song J."/>
            <person name="Luo H."/>
            <person name="Xiang L."/>
            <person name="Li Y."/>
            <person name="Xu Z."/>
            <person name="Ji A."/>
            <person name="Wang L."/>
            <person name="Lu S."/>
            <person name="Hayward A."/>
            <person name="Sun W."/>
            <person name="Li X."/>
            <person name="Schwartz D.C."/>
            <person name="Wang Y."/>
            <person name="Chen S."/>
        </authorList>
    </citation>
    <scope>NUCLEOTIDE SEQUENCE [LARGE SCALE GENOMIC DNA]</scope>
    <source>
        <strain evidence="1 2">ZZ0214-1</strain>
    </source>
</reference>
<dbReference type="PANTHER" id="PTHR45458:SF3">
    <property type="entry name" value="CHAIN DEHYDROGENASE (ATSC), PUTATIVE-RELATED"/>
    <property type="match status" value="1"/>
</dbReference>
<dbReference type="Proteomes" id="UP000230002">
    <property type="component" value="Unassembled WGS sequence"/>
</dbReference>
<dbReference type="AlphaFoldDB" id="A0A2G8RY55"/>
<proteinExistence type="predicted"/>
<dbReference type="GO" id="GO:0016616">
    <property type="term" value="F:oxidoreductase activity, acting on the CH-OH group of donors, NAD or NADP as acceptor"/>
    <property type="evidence" value="ECO:0007669"/>
    <property type="project" value="TreeGrafter"/>
</dbReference>
<accession>A0A2G8RY55</accession>
<evidence type="ECO:0000313" key="1">
    <source>
        <dbReference type="EMBL" id="PIL26451.1"/>
    </source>
</evidence>
<keyword evidence="2" id="KW-1185">Reference proteome</keyword>
<dbReference type="EMBL" id="AYKW01000045">
    <property type="protein sequence ID" value="PIL26451.1"/>
    <property type="molecule type" value="Genomic_DNA"/>
</dbReference>
<dbReference type="Gene3D" id="3.40.50.720">
    <property type="entry name" value="NAD(P)-binding Rossmann-like Domain"/>
    <property type="match status" value="1"/>
</dbReference>
<name>A0A2G8RY55_9APHY</name>
<sequence>MPSYAVIGASRGIGLEYFRQLAARQDSTVFAVVRNPAGSAHLNVAIAGLQNVHVVEADVADYPTLEHAAREISYVTGGKLDVLIHVAANVIMKGFDDYDNMDELDAEFMVTYKTNALGPVHPITVFLPLLRIRASSTRKIVVLSAGAAESKFNLIFEHARMAAYGMSKAAALIATTKFAVKLKDEGFVAVSLNPGFVDVSGTRSASANDKDREAIAVFGDRSAAEFGATFALTSPEASVSAQLKIIDGLKPPDNGLHLTRDGAEWAPPS</sequence>
<dbReference type="InterPro" id="IPR002347">
    <property type="entry name" value="SDR_fam"/>
</dbReference>
<evidence type="ECO:0000313" key="2">
    <source>
        <dbReference type="Proteomes" id="UP000230002"/>
    </source>
</evidence>
<dbReference type="InterPro" id="IPR052184">
    <property type="entry name" value="SDR_enzymes"/>
</dbReference>
<dbReference type="PANTHER" id="PTHR45458">
    <property type="entry name" value="SHORT-CHAIN DEHYDROGENASE/REDUCTASE SDR"/>
    <property type="match status" value="1"/>
</dbReference>
<organism evidence="1 2">
    <name type="scientific">Ganoderma sinense ZZ0214-1</name>
    <dbReference type="NCBI Taxonomy" id="1077348"/>
    <lineage>
        <taxon>Eukaryota</taxon>
        <taxon>Fungi</taxon>
        <taxon>Dikarya</taxon>
        <taxon>Basidiomycota</taxon>
        <taxon>Agaricomycotina</taxon>
        <taxon>Agaricomycetes</taxon>
        <taxon>Polyporales</taxon>
        <taxon>Polyporaceae</taxon>
        <taxon>Ganoderma</taxon>
    </lineage>
</organism>
<dbReference type="PRINTS" id="PR00081">
    <property type="entry name" value="GDHRDH"/>
</dbReference>
<dbReference type="InterPro" id="IPR036291">
    <property type="entry name" value="NAD(P)-bd_dom_sf"/>
</dbReference>
<protein>
    <submittedName>
        <fullName evidence="1">Uncharacterized protein</fullName>
    </submittedName>
</protein>
<comment type="caution">
    <text evidence="1">The sequence shown here is derived from an EMBL/GenBank/DDBJ whole genome shotgun (WGS) entry which is preliminary data.</text>
</comment>
<dbReference type="OrthoDB" id="9876299at2759"/>
<dbReference type="SUPFAM" id="SSF51735">
    <property type="entry name" value="NAD(P)-binding Rossmann-fold domains"/>
    <property type="match status" value="1"/>
</dbReference>
<gene>
    <name evidence="1" type="ORF">GSI_12209</name>
</gene>